<evidence type="ECO:0000256" key="2">
    <source>
        <dbReference type="SAM" id="SignalP"/>
    </source>
</evidence>
<sequence>MTESQIMRHFAFLSVSLMALAACDPVAILRGTDAVDEPEISCLTQPGCYFDQAPVRVVPREVIIPRRPYKFFPTAQPLTFSDSRGRTWVAPAGTLTDGASIPRIFVSIVGDPTSPEFISAAAVHDAYCGIGNEEAPNFQKARWEHVHIMFYDGLIEGGTNEFVAKLMFAAVWLGGPRWAYSDQDMVVSTQGQREAYPIGGGGSYVRRLDHVPVGELQNAMRSTKRYIETSRPTLPQLLAFLRMQEDILLERFPVSPHEPYPEVREEPYKEEPYEPEYPEEPYEPEVTEPEVTEPEVTEPVVTEPDVTEPVSPGPDGPGTPTIGVETLAVPG</sequence>
<keyword evidence="2" id="KW-0732">Signal</keyword>
<dbReference type="RefSeq" id="WP_058860136.1">
    <property type="nucleotide sequence ID" value="NZ_LPXO01000001.1"/>
</dbReference>
<dbReference type="STRING" id="1685382.AVJ23_00150"/>
<dbReference type="EMBL" id="LPXO01000001">
    <property type="protein sequence ID" value="KUF12186.1"/>
    <property type="molecule type" value="Genomic_DNA"/>
</dbReference>
<dbReference type="InterPro" id="IPR010767">
    <property type="entry name" value="Phage_CGC-2007_Cje0229"/>
</dbReference>
<accession>A0A0W7WNQ7</accession>
<reference evidence="3 4" key="1">
    <citation type="submission" date="2015-12" db="EMBL/GenBank/DDBJ databases">
        <authorList>
            <person name="Shamseldin A."/>
            <person name="Moawad H."/>
            <person name="Abd El-Rahim W.M."/>
            <person name="Sadowsky M.J."/>
        </authorList>
    </citation>
    <scope>NUCLEOTIDE SEQUENCE [LARGE SCALE GENOMIC DNA]</scope>
    <source>
        <strain evidence="3 4">SJ5A-1</strain>
    </source>
</reference>
<dbReference type="Pfam" id="PF07087">
    <property type="entry name" value="DUF1353"/>
    <property type="match status" value="1"/>
</dbReference>
<feature type="signal peptide" evidence="2">
    <location>
        <begin position="1"/>
        <end position="21"/>
    </location>
</feature>
<proteinExistence type="predicted"/>
<gene>
    <name evidence="3" type="ORF">AVJ23_00150</name>
</gene>
<evidence type="ECO:0008006" key="5">
    <source>
        <dbReference type="Google" id="ProtNLM"/>
    </source>
</evidence>
<dbReference type="Proteomes" id="UP000054396">
    <property type="component" value="Unassembled WGS sequence"/>
</dbReference>
<protein>
    <recommendedName>
        <fullName evidence="5">DUF1353 domain-containing protein</fullName>
    </recommendedName>
</protein>
<keyword evidence="4" id="KW-1185">Reference proteome</keyword>
<feature type="compositionally biased region" description="Basic and acidic residues" evidence="1">
    <location>
        <begin position="259"/>
        <end position="272"/>
    </location>
</feature>
<feature type="region of interest" description="Disordered" evidence="1">
    <location>
        <begin position="256"/>
        <end position="331"/>
    </location>
</feature>
<feature type="chain" id="PRO_5006936529" description="DUF1353 domain-containing protein" evidence="2">
    <location>
        <begin position="22"/>
        <end position="331"/>
    </location>
</feature>
<evidence type="ECO:0000256" key="1">
    <source>
        <dbReference type="SAM" id="MobiDB-lite"/>
    </source>
</evidence>
<feature type="compositionally biased region" description="Acidic residues" evidence="1">
    <location>
        <begin position="273"/>
        <end position="296"/>
    </location>
</feature>
<evidence type="ECO:0000313" key="4">
    <source>
        <dbReference type="Proteomes" id="UP000054396"/>
    </source>
</evidence>
<evidence type="ECO:0000313" key="3">
    <source>
        <dbReference type="EMBL" id="KUF12186.1"/>
    </source>
</evidence>
<dbReference type="OrthoDB" id="7860705at2"/>
<name>A0A0W7WNQ7_9RHOB</name>
<feature type="compositionally biased region" description="Low complexity" evidence="1">
    <location>
        <begin position="297"/>
        <end position="310"/>
    </location>
</feature>
<dbReference type="AlphaFoldDB" id="A0A0W7WNQ7"/>
<organism evidence="3 4">
    <name type="scientific">Pseudoponticoccus marisrubri</name>
    <dbReference type="NCBI Taxonomy" id="1685382"/>
    <lineage>
        <taxon>Bacteria</taxon>
        <taxon>Pseudomonadati</taxon>
        <taxon>Pseudomonadota</taxon>
        <taxon>Alphaproteobacteria</taxon>
        <taxon>Rhodobacterales</taxon>
        <taxon>Roseobacteraceae</taxon>
        <taxon>Pseudoponticoccus</taxon>
    </lineage>
</organism>
<comment type="caution">
    <text evidence="3">The sequence shown here is derived from an EMBL/GenBank/DDBJ whole genome shotgun (WGS) entry which is preliminary data.</text>
</comment>